<dbReference type="Pfam" id="PF12358">
    <property type="entry name" value="DUF3644"/>
    <property type="match status" value="1"/>
</dbReference>
<feature type="domain" description="DUF3644" evidence="1">
    <location>
        <begin position="101"/>
        <end position="276"/>
    </location>
</feature>
<dbReference type="Proteomes" id="UP000666240">
    <property type="component" value="Unassembled WGS sequence"/>
</dbReference>
<dbReference type="EMBL" id="JAGIYY010000003">
    <property type="protein sequence ID" value="MBP0439177.1"/>
    <property type="molecule type" value="Genomic_DNA"/>
</dbReference>
<keyword evidence="3" id="KW-1185">Reference proteome</keyword>
<dbReference type="RefSeq" id="WP_209335215.1">
    <property type="nucleotide sequence ID" value="NZ_JAGIYY010000003.1"/>
</dbReference>
<organism evidence="2 3">
    <name type="scientific">Tianweitania sediminis</name>
    <dbReference type="NCBI Taxonomy" id="1502156"/>
    <lineage>
        <taxon>Bacteria</taxon>
        <taxon>Pseudomonadati</taxon>
        <taxon>Pseudomonadota</taxon>
        <taxon>Alphaproteobacteria</taxon>
        <taxon>Hyphomicrobiales</taxon>
        <taxon>Phyllobacteriaceae</taxon>
        <taxon>Tianweitania</taxon>
    </lineage>
</organism>
<evidence type="ECO:0000313" key="3">
    <source>
        <dbReference type="Proteomes" id="UP000666240"/>
    </source>
</evidence>
<sequence>MAEELIPARKKIRRRGNTLQSWEVSIVKAMIRRGREFTNDQDILSYFTRPTRSINHRLISEIRSGVKHKSVKVGSENELDEFLSTWPDIDHETGLSVRGDELLIKAREAMIAGVQTFNSAGLTFRAELFIVTAIIAWTYLLHAWFRRDGVDYRYPGQRTKEGADKFWELGKCLTHPKCPARGGVSSNLNFLLQIRHEIEHRSTNRIDDVLGAKLQACALNFNDLLKEEFGAQYGLERRLPLALQFVSFGREQRAALKKAAGLPKHVEAAIHAFEHGLSDAQMRDPGYRMSYGFVPLTAKNAGVADAAIQVVNPGSDEADAIGKIILKEVNKKRYPPSKVVEEIRNRGFPAFGMQDHLKLWRELDAKKDAKGFGCIGDYGNWVWFDRWIEHVLAHCESCGGKYR</sequence>
<accession>A0A8J7UL99</accession>
<proteinExistence type="predicted"/>
<protein>
    <submittedName>
        <fullName evidence="2">DUF3644 domain-containing protein</fullName>
    </submittedName>
</protein>
<reference evidence="2" key="1">
    <citation type="submission" date="2021-03" db="EMBL/GenBank/DDBJ databases">
        <title>Genome sequencing and assembly of Tianweitania sediminis.</title>
        <authorList>
            <person name="Chhetri G."/>
        </authorList>
    </citation>
    <scope>NUCLEOTIDE SEQUENCE</scope>
    <source>
        <strain evidence="2">Z8</strain>
    </source>
</reference>
<gene>
    <name evidence="2" type="ORF">J5Y06_11000</name>
</gene>
<name>A0A8J7UL99_9HYPH</name>
<evidence type="ECO:0000259" key="1">
    <source>
        <dbReference type="Pfam" id="PF12358"/>
    </source>
</evidence>
<evidence type="ECO:0000313" key="2">
    <source>
        <dbReference type="EMBL" id="MBP0439177.1"/>
    </source>
</evidence>
<dbReference type="AlphaFoldDB" id="A0A8J7UL99"/>
<comment type="caution">
    <text evidence="2">The sequence shown here is derived from an EMBL/GenBank/DDBJ whole genome shotgun (WGS) entry which is preliminary data.</text>
</comment>
<dbReference type="InterPro" id="IPR022104">
    <property type="entry name" value="DUF3644"/>
</dbReference>